<feature type="transmembrane region" description="Helical" evidence="2">
    <location>
        <begin position="126"/>
        <end position="151"/>
    </location>
</feature>
<evidence type="ECO:0000256" key="2">
    <source>
        <dbReference type="SAM" id="Phobius"/>
    </source>
</evidence>
<feature type="region of interest" description="Disordered" evidence="1">
    <location>
        <begin position="50"/>
        <end position="72"/>
    </location>
</feature>
<dbReference type="GeneID" id="24791360"/>
<evidence type="ECO:0000256" key="1">
    <source>
        <dbReference type="SAM" id="MobiDB-lite"/>
    </source>
</evidence>
<proteinExistence type="predicted"/>
<protein>
    <submittedName>
        <fullName evidence="4">DUF4405 domain-containing protein</fullName>
    </submittedName>
</protein>
<dbReference type="KEGG" id="mfc:BRM9_0217"/>
<dbReference type="Proteomes" id="UP000606900">
    <property type="component" value="Unassembled WGS sequence"/>
</dbReference>
<accession>A0A089Z8B3</accession>
<dbReference type="Proteomes" id="UP000029661">
    <property type="component" value="Chromosome"/>
</dbReference>
<feature type="compositionally biased region" description="Low complexity" evidence="1">
    <location>
        <begin position="54"/>
        <end position="72"/>
    </location>
</feature>
<keyword evidence="2" id="KW-0812">Transmembrane</keyword>
<evidence type="ECO:0000313" key="4">
    <source>
        <dbReference type="EMBL" id="MBF4474844.1"/>
    </source>
</evidence>
<dbReference type="OrthoDB" id="60318at2157"/>
<evidence type="ECO:0000313" key="5">
    <source>
        <dbReference type="Proteomes" id="UP000029661"/>
    </source>
</evidence>
<dbReference type="RefSeq" id="WP_048084472.1">
    <property type="nucleotide sequence ID" value="NZ_CP006933.1"/>
</dbReference>
<dbReference type="STRING" id="2162.BRM9_0217"/>
<reference evidence="3 5" key="1">
    <citation type="submission" date="2013-12" db="EMBL/GenBank/DDBJ databases">
        <title>The complete genome sequence of Methanobacterium sp. BRM9.</title>
        <authorList>
            <consortium name="Pastoral Greenhouse Gas Research Consortium"/>
            <person name="Kelly W.J."/>
            <person name="Leahy S.C."/>
            <person name="Perry R."/>
            <person name="Li D."/>
            <person name="Altermann E."/>
            <person name="Lambie S.C."/>
            <person name="Attwood G.T."/>
        </authorList>
    </citation>
    <scope>NUCLEOTIDE SEQUENCE [LARGE SCALE GENOMIC DNA]</scope>
    <source>
        <strain evidence="3 5">BRM9</strain>
    </source>
</reference>
<organism evidence="3 5">
    <name type="scientific">Methanobacterium formicicum</name>
    <dbReference type="NCBI Taxonomy" id="2162"/>
    <lineage>
        <taxon>Archaea</taxon>
        <taxon>Methanobacteriati</taxon>
        <taxon>Methanobacteriota</taxon>
        <taxon>Methanomada group</taxon>
        <taxon>Methanobacteria</taxon>
        <taxon>Methanobacteriales</taxon>
        <taxon>Methanobacteriaceae</taxon>
        <taxon>Methanobacterium</taxon>
    </lineage>
</organism>
<dbReference type="EMBL" id="JADIIL010000018">
    <property type="protein sequence ID" value="MBF4474844.1"/>
    <property type="molecule type" value="Genomic_DNA"/>
</dbReference>
<sequence length="193" mass="21896">MKKLYVVLLIVLLTPVAVYAWNDCPYGLLDDPFPGQCPRYLDSNQNQVCDHSESPSSTIQNNSSTTSPATNTSLNSNLSSDTLEANSPPTESYNLIPLAVTTLILYLISYLLYLESYLQRKVFYTIWKYVLLASFALAGATGLILVVFINYGIHSSWNLTIDFWHAEFAIIMAVSTFLHLHLYWKQVKRIFKK</sequence>
<evidence type="ECO:0000313" key="3">
    <source>
        <dbReference type="EMBL" id="AIS31046.1"/>
    </source>
</evidence>
<keyword evidence="2" id="KW-1133">Transmembrane helix</keyword>
<name>A0A089Z8B3_METFO</name>
<gene>
    <name evidence="3" type="ORF">BRM9_0217</name>
    <name evidence="4" type="ORF">ISP06_05155</name>
</gene>
<dbReference type="EMBL" id="CP006933">
    <property type="protein sequence ID" value="AIS31046.1"/>
    <property type="molecule type" value="Genomic_DNA"/>
</dbReference>
<feature type="transmembrane region" description="Helical" evidence="2">
    <location>
        <begin position="95"/>
        <end position="114"/>
    </location>
</feature>
<reference evidence="4" key="2">
    <citation type="submission" date="2020-10" db="EMBL/GenBank/DDBJ databases">
        <title>Dehalococcoides mccartyi of a TCE/Cr reducing biochatode.</title>
        <authorList>
            <person name="Matturro B."/>
        </authorList>
    </citation>
    <scope>NUCLEOTIDE SEQUENCE</scope>
    <source>
        <strain evidence="4">Bin2</strain>
    </source>
</reference>
<keyword evidence="2" id="KW-0472">Membrane</keyword>
<dbReference type="AlphaFoldDB" id="A0A089Z8B3"/>
<feature type="transmembrane region" description="Helical" evidence="2">
    <location>
        <begin position="163"/>
        <end position="184"/>
    </location>
</feature>